<gene>
    <name evidence="1" type="ORF">KSX_64580</name>
</gene>
<organism evidence="1 2">
    <name type="scientific">Ktedonospora formicarum</name>
    <dbReference type="NCBI Taxonomy" id="2778364"/>
    <lineage>
        <taxon>Bacteria</taxon>
        <taxon>Bacillati</taxon>
        <taxon>Chloroflexota</taxon>
        <taxon>Ktedonobacteria</taxon>
        <taxon>Ktedonobacterales</taxon>
        <taxon>Ktedonobacteraceae</taxon>
        <taxon>Ktedonospora</taxon>
    </lineage>
</organism>
<name>A0A8J3MUJ8_9CHLR</name>
<keyword evidence="2" id="KW-1185">Reference proteome</keyword>
<dbReference type="Proteomes" id="UP000612362">
    <property type="component" value="Unassembled WGS sequence"/>
</dbReference>
<reference evidence="1" key="1">
    <citation type="submission" date="2020-10" db="EMBL/GenBank/DDBJ databases">
        <title>Taxonomic study of unclassified bacteria belonging to the class Ktedonobacteria.</title>
        <authorList>
            <person name="Yabe S."/>
            <person name="Wang C.M."/>
            <person name="Zheng Y."/>
            <person name="Sakai Y."/>
            <person name="Cavaletti L."/>
            <person name="Monciardini P."/>
            <person name="Donadio S."/>
        </authorList>
    </citation>
    <scope>NUCLEOTIDE SEQUENCE</scope>
    <source>
        <strain evidence="1">SOSP1-1</strain>
    </source>
</reference>
<evidence type="ECO:0000313" key="1">
    <source>
        <dbReference type="EMBL" id="GHO48295.1"/>
    </source>
</evidence>
<sequence length="61" mass="7188">MKQKEYKEVTPILSRMEAQVTTLTQLINDLLDVSKIQMERFDYTDEQLDIDAVIREVVETL</sequence>
<comment type="caution">
    <text evidence="1">The sequence shown here is derived from an EMBL/GenBank/DDBJ whole genome shotgun (WGS) entry which is preliminary data.</text>
</comment>
<dbReference type="AlphaFoldDB" id="A0A8J3MUJ8"/>
<accession>A0A8J3MUJ8</accession>
<protein>
    <submittedName>
        <fullName evidence="1">Uncharacterized protein</fullName>
    </submittedName>
</protein>
<proteinExistence type="predicted"/>
<dbReference type="Gene3D" id="1.10.287.130">
    <property type="match status" value="1"/>
</dbReference>
<evidence type="ECO:0000313" key="2">
    <source>
        <dbReference type="Proteomes" id="UP000612362"/>
    </source>
</evidence>
<dbReference type="EMBL" id="BNJF01000004">
    <property type="protein sequence ID" value="GHO48295.1"/>
    <property type="molecule type" value="Genomic_DNA"/>
</dbReference>